<keyword evidence="1" id="KW-0614">Plasmid</keyword>
<accession>V9Z9V0</accession>
<protein>
    <recommendedName>
        <fullName evidence="2">RanBP2-type domain-containing protein</fullName>
    </recommendedName>
</protein>
<proteinExistence type="predicted"/>
<reference evidence="1" key="1">
    <citation type="submission" date="2013-09" db="EMBL/GenBank/DDBJ databases">
        <title>Complete nucleotide sequence of Streptomyces linear plasmid pFRL6.</title>
        <authorList>
            <person name="Chen Z."/>
            <person name="Fang P."/>
            <person name="Qin Z."/>
        </authorList>
    </citation>
    <scope>NUCLEOTIDE SEQUENCE</scope>
    <source>
        <plasmid evidence="1">pFRL6</plasmid>
    </source>
</reference>
<evidence type="ECO:0000313" key="1">
    <source>
        <dbReference type="EMBL" id="AHE40206.1"/>
    </source>
</evidence>
<evidence type="ECO:0008006" key="2">
    <source>
        <dbReference type="Google" id="ProtNLM"/>
    </source>
</evidence>
<dbReference type="RefSeq" id="WP_024127470.1">
    <property type="nucleotide sequence ID" value="NC_023286.1"/>
</dbReference>
<gene>
    <name evidence="1" type="ORF">pFRL6_119c</name>
</gene>
<dbReference type="EMBL" id="KF602051">
    <property type="protein sequence ID" value="AHE40206.1"/>
    <property type="molecule type" value="Genomic_DNA"/>
</dbReference>
<geneLocation type="plasmid" evidence="1">
    <name>pFRL6</name>
</geneLocation>
<dbReference type="AlphaFoldDB" id="V9Z9V0"/>
<sequence>MTAPAVGPVLTALLNAFDDSRKTVITDAAYATGLLWPCLNSACSTQSNPGEAQLCSGCGYDRTGKPISDVEPGLYPIPPELWEELRHHLRTWFAQRPEPTPDAVTFTYRSQNTPWFLHEVTAHYGGRTETLDADFDNTEIDETLTAIADEAEPNYGEDLRITL</sequence>
<organism evidence="1">
    <name type="scientific">Streptomyces sp. F12</name>
    <dbReference type="NCBI Taxonomy" id="1436084"/>
    <lineage>
        <taxon>Bacteria</taxon>
        <taxon>Bacillati</taxon>
        <taxon>Actinomycetota</taxon>
        <taxon>Actinomycetes</taxon>
        <taxon>Kitasatosporales</taxon>
        <taxon>Streptomycetaceae</taxon>
        <taxon>Streptomyces</taxon>
    </lineage>
</organism>
<name>V9Z9V0_9ACTN</name>